<reference evidence="4" key="1">
    <citation type="journal article" date="2023" name="Commun. Biol.">
        <title>Genome analysis of Parmales, the sister group of diatoms, reveals the evolutionary specialization of diatoms from phago-mixotrophs to photoautotrophs.</title>
        <authorList>
            <person name="Ban H."/>
            <person name="Sato S."/>
            <person name="Yoshikawa S."/>
            <person name="Yamada K."/>
            <person name="Nakamura Y."/>
            <person name="Ichinomiya M."/>
            <person name="Sato N."/>
            <person name="Blanc-Mathieu R."/>
            <person name="Endo H."/>
            <person name="Kuwata A."/>
            <person name="Ogata H."/>
        </authorList>
    </citation>
    <scope>NUCLEOTIDE SEQUENCE [LARGE SCALE GENOMIC DNA]</scope>
    <source>
        <strain evidence="4">NIES 3700</strain>
    </source>
</reference>
<sequence>MNFSSFIFPQFFLLCLLRTALSRLNPTPSISITFPPPLSPLSPNSVSYHLKHYNLPSTLSYSTCLSTFHSGVEIRSECYTEKDFVCKDECLRTATGEYVMSNVAVSSDSFTVKPLNLATLSLSNLLPYITSPELILNSHSTWSPGPYTLNATISINGLIVDYDTVKFYVGEEEKWEGEGDCEVCGIIKDSLKIAESQRYESYASSTIKNIEGMSSLRFRVFLNQIVKILGEREAVNYLEVGVYKGSTFVSALDENVGVGKGWAIDDWSLFGGPKEEFLRSVERFGDVVNVHETNAFNFPEIDTLKNVNVYFYDGPHTYTNHFRSITDYYPILSENFILIVDDFNFKDVREGTEEGIKVMNGTVEGFWEVRTGNNELDGGGGGEWHNGCGVYVVRKWLEPVEFVEEVPVVEVVVGVEEVQVPEVVVRGEPLELTEITSPPPTEPFNVIFELSSLLPSTPPGFDTLTISVIPSWYPTAAAHFKRLVEAGYYDNCSIYRIIPNFFLQFGLHPNPNVTSVWSSVEVPTNEDLTPQKNMRGLVGFVPGSGAQVYVNLSELESHNSRLNSQGLIPFGKVIGTQNREGNWPVIEGIQRKYGQKIDVKRLEKEGKDYLEDFEDLTYIVKAHIMVR</sequence>
<proteinExistence type="predicted"/>
<dbReference type="Pfam" id="PF13578">
    <property type="entry name" value="Methyltransf_24"/>
    <property type="match status" value="1"/>
</dbReference>
<evidence type="ECO:0000259" key="2">
    <source>
        <dbReference type="PROSITE" id="PS50072"/>
    </source>
</evidence>
<gene>
    <name evidence="3" type="ORF">TrLO_g13569</name>
</gene>
<dbReference type="SUPFAM" id="SSF50891">
    <property type="entry name" value="Cyclophilin-like"/>
    <property type="match status" value="1"/>
</dbReference>
<dbReference type="Proteomes" id="UP001165122">
    <property type="component" value="Unassembled WGS sequence"/>
</dbReference>
<dbReference type="OrthoDB" id="206993at2759"/>
<dbReference type="PROSITE" id="PS50072">
    <property type="entry name" value="CSA_PPIASE_2"/>
    <property type="match status" value="1"/>
</dbReference>
<dbReference type="GO" id="GO:0003755">
    <property type="term" value="F:peptidyl-prolyl cis-trans isomerase activity"/>
    <property type="evidence" value="ECO:0007669"/>
    <property type="project" value="InterPro"/>
</dbReference>
<dbReference type="InterPro" id="IPR002130">
    <property type="entry name" value="Cyclophilin-type_PPIase_dom"/>
</dbReference>
<protein>
    <recommendedName>
        <fullName evidence="2">PPIase cyclophilin-type domain-containing protein</fullName>
    </recommendedName>
</protein>
<dbReference type="AlphaFoldDB" id="A0A9W7C729"/>
<dbReference type="EMBL" id="BRXW01000027">
    <property type="protein sequence ID" value="GMI00861.1"/>
    <property type="molecule type" value="Genomic_DNA"/>
</dbReference>
<accession>A0A9W7C729</accession>
<feature type="chain" id="PRO_5040882945" description="PPIase cyclophilin-type domain-containing protein" evidence="1">
    <location>
        <begin position="23"/>
        <end position="627"/>
    </location>
</feature>
<evidence type="ECO:0000313" key="3">
    <source>
        <dbReference type="EMBL" id="GMI00861.1"/>
    </source>
</evidence>
<dbReference type="Pfam" id="PF00160">
    <property type="entry name" value="Pro_isomerase"/>
    <property type="match status" value="1"/>
</dbReference>
<dbReference type="InterPro" id="IPR029000">
    <property type="entry name" value="Cyclophilin-like_dom_sf"/>
</dbReference>
<feature type="signal peptide" evidence="1">
    <location>
        <begin position="1"/>
        <end position="22"/>
    </location>
</feature>
<feature type="domain" description="PPIase cyclophilin-type" evidence="2">
    <location>
        <begin position="464"/>
        <end position="591"/>
    </location>
</feature>
<name>A0A9W7C729_9STRA</name>
<evidence type="ECO:0000313" key="4">
    <source>
        <dbReference type="Proteomes" id="UP001165122"/>
    </source>
</evidence>
<evidence type="ECO:0000256" key="1">
    <source>
        <dbReference type="SAM" id="SignalP"/>
    </source>
</evidence>
<organism evidence="3 4">
    <name type="scientific">Triparma laevis f. longispina</name>
    <dbReference type="NCBI Taxonomy" id="1714387"/>
    <lineage>
        <taxon>Eukaryota</taxon>
        <taxon>Sar</taxon>
        <taxon>Stramenopiles</taxon>
        <taxon>Ochrophyta</taxon>
        <taxon>Bolidophyceae</taxon>
        <taxon>Parmales</taxon>
        <taxon>Triparmaceae</taxon>
        <taxon>Triparma</taxon>
    </lineage>
</organism>
<keyword evidence="1" id="KW-0732">Signal</keyword>
<keyword evidence="4" id="KW-1185">Reference proteome</keyword>
<dbReference type="Gene3D" id="2.40.100.10">
    <property type="entry name" value="Cyclophilin-like"/>
    <property type="match status" value="1"/>
</dbReference>
<comment type="caution">
    <text evidence="3">The sequence shown here is derived from an EMBL/GenBank/DDBJ whole genome shotgun (WGS) entry which is preliminary data.</text>
</comment>